<dbReference type="Proteomes" id="UP000019151">
    <property type="component" value="Chromosome"/>
</dbReference>
<organism evidence="9 10">
    <name type="scientific">Gemmatirosa kalamazoonensis</name>
    <dbReference type="NCBI Taxonomy" id="861299"/>
    <lineage>
        <taxon>Bacteria</taxon>
        <taxon>Pseudomonadati</taxon>
        <taxon>Gemmatimonadota</taxon>
        <taxon>Gemmatimonadia</taxon>
        <taxon>Gemmatimonadales</taxon>
        <taxon>Gemmatimonadaceae</taxon>
        <taxon>Gemmatirosa</taxon>
    </lineage>
</organism>
<keyword evidence="5 7" id="KW-1133">Transmembrane helix</keyword>
<feature type="transmembrane region" description="Helical" evidence="7">
    <location>
        <begin position="46"/>
        <end position="71"/>
    </location>
</feature>
<feature type="transmembrane region" description="Helical" evidence="7">
    <location>
        <begin position="258"/>
        <end position="278"/>
    </location>
</feature>
<dbReference type="STRING" id="861299.J421_4385"/>
<dbReference type="PROSITE" id="PS50850">
    <property type="entry name" value="MFS"/>
    <property type="match status" value="1"/>
</dbReference>
<keyword evidence="10" id="KW-1185">Reference proteome</keyword>
<dbReference type="FunCoup" id="W0RN48">
    <property type="interactions" value="156"/>
</dbReference>
<feature type="transmembrane region" description="Helical" evidence="7">
    <location>
        <begin position="376"/>
        <end position="395"/>
    </location>
</feature>
<accession>W0RN48</accession>
<dbReference type="InParanoid" id="W0RN48"/>
<dbReference type="Pfam" id="PF05977">
    <property type="entry name" value="MFS_3"/>
    <property type="match status" value="1"/>
</dbReference>
<dbReference type="KEGG" id="gba:J421_4385"/>
<dbReference type="HOGENOM" id="CLU_034180_11_2_0"/>
<evidence type="ECO:0000256" key="1">
    <source>
        <dbReference type="ARBA" id="ARBA00004651"/>
    </source>
</evidence>
<evidence type="ECO:0000256" key="5">
    <source>
        <dbReference type="ARBA" id="ARBA00022989"/>
    </source>
</evidence>
<evidence type="ECO:0000313" key="10">
    <source>
        <dbReference type="Proteomes" id="UP000019151"/>
    </source>
</evidence>
<feature type="transmembrane region" description="Helical" evidence="7">
    <location>
        <begin position="164"/>
        <end position="192"/>
    </location>
</feature>
<reference evidence="9 10" key="1">
    <citation type="journal article" date="2014" name="Genome Announc.">
        <title>Genome Sequence and Methylome of Soil Bacterium Gemmatirosa kalamazoonensis KBS708T, a Member of the Rarely Cultivated Gemmatimonadetes Phylum.</title>
        <authorList>
            <person name="Debruyn J.M."/>
            <person name="Radosevich M."/>
            <person name="Wommack K.E."/>
            <person name="Polson S.W."/>
            <person name="Hauser L.J."/>
            <person name="Fawaz M.N."/>
            <person name="Korlach J."/>
            <person name="Tsai Y.C."/>
        </authorList>
    </citation>
    <scope>NUCLEOTIDE SEQUENCE [LARGE SCALE GENOMIC DNA]</scope>
    <source>
        <strain evidence="9 10">KBS708</strain>
    </source>
</reference>
<feature type="transmembrane region" description="Helical" evidence="7">
    <location>
        <begin position="16"/>
        <end position="40"/>
    </location>
</feature>
<dbReference type="SUPFAM" id="SSF103473">
    <property type="entry name" value="MFS general substrate transporter"/>
    <property type="match status" value="1"/>
</dbReference>
<dbReference type="PANTHER" id="PTHR23513:SF11">
    <property type="entry name" value="STAPHYLOFERRIN A TRANSPORTER"/>
    <property type="match status" value="1"/>
</dbReference>
<gene>
    <name evidence="9" type="ORF">J421_4385</name>
</gene>
<dbReference type="GO" id="GO:0005886">
    <property type="term" value="C:plasma membrane"/>
    <property type="evidence" value="ECO:0007669"/>
    <property type="project" value="UniProtKB-SubCell"/>
</dbReference>
<feature type="transmembrane region" description="Helical" evidence="7">
    <location>
        <begin position="285"/>
        <end position="304"/>
    </location>
</feature>
<feature type="transmembrane region" description="Helical" evidence="7">
    <location>
        <begin position="350"/>
        <end position="370"/>
    </location>
</feature>
<evidence type="ECO:0000256" key="7">
    <source>
        <dbReference type="SAM" id="Phobius"/>
    </source>
</evidence>
<dbReference type="RefSeq" id="WP_025413355.1">
    <property type="nucleotide sequence ID" value="NZ_CP007128.1"/>
</dbReference>
<dbReference type="InterPro" id="IPR036259">
    <property type="entry name" value="MFS_trans_sf"/>
</dbReference>
<feature type="transmembrane region" description="Helical" evidence="7">
    <location>
        <begin position="213"/>
        <end position="238"/>
    </location>
</feature>
<evidence type="ECO:0000259" key="8">
    <source>
        <dbReference type="PROSITE" id="PS50850"/>
    </source>
</evidence>
<evidence type="ECO:0000256" key="6">
    <source>
        <dbReference type="ARBA" id="ARBA00023136"/>
    </source>
</evidence>
<dbReference type="PANTHER" id="PTHR23513">
    <property type="entry name" value="INTEGRAL MEMBRANE EFFLUX PROTEIN-RELATED"/>
    <property type="match status" value="1"/>
</dbReference>
<sequence>MSPRITRALGHRNFRLFFGGQSVSLVGTWITRVATSWLVYRLTHSPLLLGVVGFCGQIPSLLLAPVAGVLVDRWDRHGILVWTQVLSMLQSLALAVLALSGTITVPWILALQVVQGAINAFDTPARQAFVVHMVEDRADLPNAIALNSTMVNGSRIIGPSIGGIVIAAVGEGWCFLIDAISYVAVIASLLAMRLPRDVTARRHGAVLDELRTGFRYVAGFPPVRTALLLLALVSTMGMPYTVLMPDIASRVLHGGPHTLGGLMTASGLGAVGGALYLASRRSVLGLGRVMGLATAAFGAGLVAFALARTLWVALIVLPIVGGGMMVEMASTNTVLQTVVDEDLRGRVMSFYTMAFLGTAPIGSLLAGAAADRFGTTGTILVGGVACIAAALAFLLRLPGLREQVRPIYVERGIIAAAEADAG</sequence>
<dbReference type="AlphaFoldDB" id="W0RN48"/>
<keyword evidence="2" id="KW-0813">Transport</keyword>
<dbReference type="eggNOG" id="COG2814">
    <property type="taxonomic scope" value="Bacteria"/>
</dbReference>
<comment type="subcellular location">
    <subcellularLocation>
        <location evidence="1">Cell membrane</location>
        <topology evidence="1">Multi-pass membrane protein</topology>
    </subcellularLocation>
</comment>
<name>W0RN48_9BACT</name>
<dbReference type="Gene3D" id="1.20.1250.20">
    <property type="entry name" value="MFS general substrate transporter like domains"/>
    <property type="match status" value="1"/>
</dbReference>
<evidence type="ECO:0000256" key="3">
    <source>
        <dbReference type="ARBA" id="ARBA00022475"/>
    </source>
</evidence>
<keyword evidence="4 7" id="KW-0812">Transmembrane</keyword>
<dbReference type="InterPro" id="IPR020846">
    <property type="entry name" value="MFS_dom"/>
</dbReference>
<protein>
    <recommendedName>
        <fullName evidence="8">Major facilitator superfamily (MFS) profile domain-containing protein</fullName>
    </recommendedName>
</protein>
<dbReference type="EMBL" id="CP007128">
    <property type="protein sequence ID" value="AHG91922.1"/>
    <property type="molecule type" value="Genomic_DNA"/>
</dbReference>
<dbReference type="PATRIC" id="fig|861299.3.peg.4438"/>
<feature type="transmembrane region" description="Helical" evidence="7">
    <location>
        <begin position="92"/>
        <end position="114"/>
    </location>
</feature>
<keyword evidence="6 7" id="KW-0472">Membrane</keyword>
<dbReference type="CDD" id="cd06173">
    <property type="entry name" value="MFS_MefA_like"/>
    <property type="match status" value="1"/>
</dbReference>
<evidence type="ECO:0000313" key="9">
    <source>
        <dbReference type="EMBL" id="AHG91922.1"/>
    </source>
</evidence>
<evidence type="ECO:0000256" key="4">
    <source>
        <dbReference type="ARBA" id="ARBA00022692"/>
    </source>
</evidence>
<evidence type="ECO:0000256" key="2">
    <source>
        <dbReference type="ARBA" id="ARBA00022448"/>
    </source>
</evidence>
<dbReference type="GO" id="GO:0022857">
    <property type="term" value="F:transmembrane transporter activity"/>
    <property type="evidence" value="ECO:0007669"/>
    <property type="project" value="InterPro"/>
</dbReference>
<feature type="domain" description="Major facilitator superfamily (MFS) profile" evidence="8">
    <location>
        <begin position="8"/>
        <end position="401"/>
    </location>
</feature>
<keyword evidence="3" id="KW-1003">Cell membrane</keyword>
<dbReference type="InterPro" id="IPR010290">
    <property type="entry name" value="TM_effector"/>
</dbReference>
<feature type="transmembrane region" description="Helical" evidence="7">
    <location>
        <begin position="310"/>
        <end position="329"/>
    </location>
</feature>
<proteinExistence type="predicted"/>